<dbReference type="Pfam" id="PF01476">
    <property type="entry name" value="LysM"/>
    <property type="match status" value="1"/>
</dbReference>
<dbReference type="RefSeq" id="WP_185015699.1">
    <property type="nucleotide sequence ID" value="NZ_AYKH01000041.1"/>
</dbReference>
<dbReference type="Proteomes" id="UP000283993">
    <property type="component" value="Unassembled WGS sequence"/>
</dbReference>
<evidence type="ECO:0000256" key="2">
    <source>
        <dbReference type="SAM" id="SignalP"/>
    </source>
</evidence>
<organism evidence="4 5">
    <name type="scientific">Salinisphaera orenii MK-B5</name>
    <dbReference type="NCBI Taxonomy" id="856730"/>
    <lineage>
        <taxon>Bacteria</taxon>
        <taxon>Pseudomonadati</taxon>
        <taxon>Pseudomonadota</taxon>
        <taxon>Gammaproteobacteria</taxon>
        <taxon>Salinisphaerales</taxon>
        <taxon>Salinisphaeraceae</taxon>
        <taxon>Salinisphaera</taxon>
    </lineage>
</organism>
<comment type="caution">
    <text evidence="4">The sequence shown here is derived from an EMBL/GenBank/DDBJ whole genome shotgun (WGS) entry which is preliminary data.</text>
</comment>
<dbReference type="CDD" id="cd00118">
    <property type="entry name" value="LysM"/>
    <property type="match status" value="1"/>
</dbReference>
<feature type="region of interest" description="Disordered" evidence="1">
    <location>
        <begin position="33"/>
        <end position="56"/>
    </location>
</feature>
<feature type="chain" id="PRO_5019068106" evidence="2">
    <location>
        <begin position="28"/>
        <end position="381"/>
    </location>
</feature>
<reference evidence="4 5" key="1">
    <citation type="submission" date="2013-10" db="EMBL/GenBank/DDBJ databases">
        <title>Salinisphaera orenii MK-B5 Genome Sequencing.</title>
        <authorList>
            <person name="Lai Q."/>
            <person name="Li C."/>
            <person name="Shao Z."/>
        </authorList>
    </citation>
    <scope>NUCLEOTIDE SEQUENCE [LARGE SCALE GENOMIC DNA]</scope>
    <source>
        <strain evidence="4 5">MK-B5</strain>
    </source>
</reference>
<dbReference type="InterPro" id="IPR036779">
    <property type="entry name" value="LysM_dom_sf"/>
</dbReference>
<dbReference type="PANTHER" id="PTHR34700:SF4">
    <property type="entry name" value="PHAGE-LIKE ELEMENT PBSX PROTEIN XKDP"/>
    <property type="match status" value="1"/>
</dbReference>
<feature type="signal peptide" evidence="2">
    <location>
        <begin position="1"/>
        <end position="27"/>
    </location>
</feature>
<feature type="domain" description="LysM" evidence="3">
    <location>
        <begin position="73"/>
        <end position="121"/>
    </location>
</feature>
<gene>
    <name evidence="4" type="ORF">SAOR_13875</name>
</gene>
<dbReference type="SMART" id="SM00257">
    <property type="entry name" value="LysM"/>
    <property type="match status" value="1"/>
</dbReference>
<protein>
    <submittedName>
        <fullName evidence="4">Peptidoglycan-binding protein</fullName>
    </submittedName>
</protein>
<dbReference type="AlphaFoldDB" id="A0A423PGM4"/>
<dbReference type="PROSITE" id="PS51257">
    <property type="entry name" value="PROKAR_LIPOPROTEIN"/>
    <property type="match status" value="1"/>
</dbReference>
<accession>A0A423PGM4</accession>
<keyword evidence="2" id="KW-0732">Signal</keyword>
<evidence type="ECO:0000256" key="1">
    <source>
        <dbReference type="SAM" id="MobiDB-lite"/>
    </source>
</evidence>
<dbReference type="Gene3D" id="3.10.350.10">
    <property type="entry name" value="LysM domain"/>
    <property type="match status" value="1"/>
</dbReference>
<keyword evidence="5" id="KW-1185">Reference proteome</keyword>
<dbReference type="SUPFAM" id="SSF54106">
    <property type="entry name" value="LysM domain"/>
    <property type="match status" value="1"/>
</dbReference>
<proteinExistence type="predicted"/>
<evidence type="ECO:0000313" key="5">
    <source>
        <dbReference type="Proteomes" id="UP000283993"/>
    </source>
</evidence>
<sequence>MREYNGLNTTLGAVVRALALAAGLALAGCAGQPTSPAGPPGPAPRDEAPPRAVAPPDLETADLSAQIRDDAPLRYVVKPGDTLWDIAGYYLRDPWYWPQLWNDNPDIDNPHRIRPGDVLVLSRAGDGQPRLDRGGRERLSPRIREAPVERAIPTIPREAIRAFLTSPRLVTEAELAEAPYIVSFGDEHLIGGEGSLVYVRGAPADGPAEYSVVHPAGDYRDPATDEILGQRAIPTGELQIRRFGDISTAVMTRSYREARPGNRLLPVASTSMLRDFHPHAPADPVTGRIMSVQDGLSAIGQYQVVTLNRGRRDGIERGHVLDIYAAGREVADPIAGGRVELPERHAGQLMVFKVDARVSFALIMNATRAIHVEDVVRSPAA</sequence>
<evidence type="ECO:0000259" key="3">
    <source>
        <dbReference type="PROSITE" id="PS51782"/>
    </source>
</evidence>
<dbReference type="PANTHER" id="PTHR34700">
    <property type="entry name" value="POTASSIUM BINDING PROTEIN KBP"/>
    <property type="match status" value="1"/>
</dbReference>
<dbReference type="InterPro" id="IPR052196">
    <property type="entry name" value="Bact_Kbp"/>
</dbReference>
<evidence type="ECO:0000313" key="4">
    <source>
        <dbReference type="EMBL" id="ROO24626.1"/>
    </source>
</evidence>
<dbReference type="EMBL" id="AYKH01000041">
    <property type="protein sequence ID" value="ROO24626.1"/>
    <property type="molecule type" value="Genomic_DNA"/>
</dbReference>
<dbReference type="InterPro" id="IPR018392">
    <property type="entry name" value="LysM"/>
</dbReference>
<dbReference type="PROSITE" id="PS51782">
    <property type="entry name" value="LYSM"/>
    <property type="match status" value="1"/>
</dbReference>
<name>A0A423PGM4_9GAMM</name>